<dbReference type="Proteomes" id="UP000828390">
    <property type="component" value="Unassembled WGS sequence"/>
</dbReference>
<protein>
    <submittedName>
        <fullName evidence="2">Uncharacterized protein</fullName>
    </submittedName>
</protein>
<reference evidence="2" key="1">
    <citation type="journal article" date="2019" name="bioRxiv">
        <title>The Genome of the Zebra Mussel, Dreissena polymorpha: A Resource for Invasive Species Research.</title>
        <authorList>
            <person name="McCartney M.A."/>
            <person name="Auch B."/>
            <person name="Kono T."/>
            <person name="Mallez S."/>
            <person name="Zhang Y."/>
            <person name="Obille A."/>
            <person name="Becker A."/>
            <person name="Abrahante J.E."/>
            <person name="Garbe J."/>
            <person name="Badalamenti J.P."/>
            <person name="Herman A."/>
            <person name="Mangelson H."/>
            <person name="Liachko I."/>
            <person name="Sullivan S."/>
            <person name="Sone E.D."/>
            <person name="Koren S."/>
            <person name="Silverstein K.A.T."/>
            <person name="Beckman K.B."/>
            <person name="Gohl D.M."/>
        </authorList>
    </citation>
    <scope>NUCLEOTIDE SEQUENCE</scope>
    <source>
        <strain evidence="2">Duluth1</strain>
        <tissue evidence="2">Whole animal</tissue>
    </source>
</reference>
<evidence type="ECO:0000256" key="1">
    <source>
        <dbReference type="SAM" id="MobiDB-lite"/>
    </source>
</evidence>
<keyword evidence="3" id="KW-1185">Reference proteome</keyword>
<comment type="caution">
    <text evidence="2">The sequence shown here is derived from an EMBL/GenBank/DDBJ whole genome shotgun (WGS) entry which is preliminary data.</text>
</comment>
<feature type="compositionally biased region" description="Polar residues" evidence="1">
    <location>
        <begin position="92"/>
        <end position="105"/>
    </location>
</feature>
<gene>
    <name evidence="2" type="ORF">DPMN_013774</name>
</gene>
<feature type="region of interest" description="Disordered" evidence="1">
    <location>
        <begin position="81"/>
        <end position="105"/>
    </location>
</feature>
<dbReference type="AlphaFoldDB" id="A0A9D4S4L9"/>
<evidence type="ECO:0000313" key="2">
    <source>
        <dbReference type="EMBL" id="KAH3889712.1"/>
    </source>
</evidence>
<name>A0A9D4S4L9_DREPO</name>
<reference evidence="2" key="2">
    <citation type="submission" date="2020-11" db="EMBL/GenBank/DDBJ databases">
        <authorList>
            <person name="McCartney M.A."/>
            <person name="Auch B."/>
            <person name="Kono T."/>
            <person name="Mallez S."/>
            <person name="Becker A."/>
            <person name="Gohl D.M."/>
            <person name="Silverstein K.A.T."/>
            <person name="Koren S."/>
            <person name="Bechman K.B."/>
            <person name="Herman A."/>
            <person name="Abrahante J.E."/>
            <person name="Garbe J."/>
        </authorList>
    </citation>
    <scope>NUCLEOTIDE SEQUENCE</scope>
    <source>
        <strain evidence="2">Duluth1</strain>
        <tissue evidence="2">Whole animal</tissue>
    </source>
</reference>
<organism evidence="2 3">
    <name type="scientific">Dreissena polymorpha</name>
    <name type="common">Zebra mussel</name>
    <name type="synonym">Mytilus polymorpha</name>
    <dbReference type="NCBI Taxonomy" id="45954"/>
    <lineage>
        <taxon>Eukaryota</taxon>
        <taxon>Metazoa</taxon>
        <taxon>Spiralia</taxon>
        <taxon>Lophotrochozoa</taxon>
        <taxon>Mollusca</taxon>
        <taxon>Bivalvia</taxon>
        <taxon>Autobranchia</taxon>
        <taxon>Heteroconchia</taxon>
        <taxon>Euheterodonta</taxon>
        <taxon>Imparidentia</taxon>
        <taxon>Neoheterodontei</taxon>
        <taxon>Myida</taxon>
        <taxon>Dreissenoidea</taxon>
        <taxon>Dreissenidae</taxon>
        <taxon>Dreissena</taxon>
    </lineage>
</organism>
<accession>A0A9D4S4L9</accession>
<proteinExistence type="predicted"/>
<sequence>MKTVTSIVYTSDLINILTKFHKDRMKTLTSTVYTNTLLTDTRTHTRTHNGRRTSNGQISSACHCVTDDDDDIDNTNDDIEFDTQSEKENENKLQCYSQESDACEM</sequence>
<evidence type="ECO:0000313" key="3">
    <source>
        <dbReference type="Proteomes" id="UP000828390"/>
    </source>
</evidence>
<dbReference type="EMBL" id="JAIWYP010000001">
    <property type="protein sequence ID" value="KAH3889712.1"/>
    <property type="molecule type" value="Genomic_DNA"/>
</dbReference>